<gene>
    <name evidence="2" type="ORF">BCR43DRAFT_507391</name>
</gene>
<keyword evidence="1" id="KW-0732">Signal</keyword>
<reference evidence="2 3" key="1">
    <citation type="submission" date="2016-07" db="EMBL/GenBank/DDBJ databases">
        <title>Pervasive Adenine N6-methylation of Active Genes in Fungi.</title>
        <authorList>
            <consortium name="DOE Joint Genome Institute"/>
            <person name="Mondo S.J."/>
            <person name="Dannebaum R.O."/>
            <person name="Kuo R.C."/>
            <person name="Labutti K."/>
            <person name="Haridas S."/>
            <person name="Kuo A."/>
            <person name="Salamov A."/>
            <person name="Ahrendt S.R."/>
            <person name="Lipzen A."/>
            <person name="Sullivan W."/>
            <person name="Andreopoulos W.B."/>
            <person name="Clum A."/>
            <person name="Lindquist E."/>
            <person name="Daum C."/>
            <person name="Ramamoorthy G.K."/>
            <person name="Gryganskyi A."/>
            <person name="Culley D."/>
            <person name="Magnuson J.K."/>
            <person name="James T.Y."/>
            <person name="O'Malley M.A."/>
            <person name="Stajich J.E."/>
            <person name="Spatafora J.W."/>
            <person name="Visel A."/>
            <person name="Grigoriev I.V."/>
        </authorList>
    </citation>
    <scope>NUCLEOTIDE SEQUENCE [LARGE SCALE GENOMIC DNA]</scope>
    <source>
        <strain evidence="2 3">NRRL 2496</strain>
    </source>
</reference>
<keyword evidence="3" id="KW-1185">Reference proteome</keyword>
<name>A0A1X2H6V3_SYNRA</name>
<dbReference type="AlphaFoldDB" id="A0A1X2H6V3"/>
<accession>A0A1X2H6V3</accession>
<organism evidence="2 3">
    <name type="scientific">Syncephalastrum racemosum</name>
    <name type="common">Filamentous fungus</name>
    <dbReference type="NCBI Taxonomy" id="13706"/>
    <lineage>
        <taxon>Eukaryota</taxon>
        <taxon>Fungi</taxon>
        <taxon>Fungi incertae sedis</taxon>
        <taxon>Mucoromycota</taxon>
        <taxon>Mucoromycotina</taxon>
        <taxon>Mucoromycetes</taxon>
        <taxon>Mucorales</taxon>
        <taxon>Syncephalastraceae</taxon>
        <taxon>Syncephalastrum</taxon>
    </lineage>
</organism>
<evidence type="ECO:0000313" key="2">
    <source>
        <dbReference type="EMBL" id="ORY94193.1"/>
    </source>
</evidence>
<feature type="chain" id="PRO_5013230778" evidence="1">
    <location>
        <begin position="24"/>
        <end position="138"/>
    </location>
</feature>
<dbReference type="Proteomes" id="UP000242180">
    <property type="component" value="Unassembled WGS sequence"/>
</dbReference>
<evidence type="ECO:0000313" key="3">
    <source>
        <dbReference type="Proteomes" id="UP000242180"/>
    </source>
</evidence>
<dbReference type="InParanoid" id="A0A1X2H6V3"/>
<proteinExistence type="predicted"/>
<protein>
    <submittedName>
        <fullName evidence="2">Uncharacterized protein</fullName>
    </submittedName>
</protein>
<dbReference type="EMBL" id="MCGN01000008">
    <property type="protein sequence ID" value="ORY94193.1"/>
    <property type="molecule type" value="Genomic_DNA"/>
</dbReference>
<feature type="signal peptide" evidence="1">
    <location>
        <begin position="1"/>
        <end position="23"/>
    </location>
</feature>
<sequence>MRLSSSAYLLLIAFVLQITGILGTITEPPSTNGAPTDVQLASGGSHYSPEDFAKIHSQFAEAAENMRVIAEKSRTNSVHPEDTEAYIRSLDTLAGHFHKQAPKSDIKNSIMTKGFELAKRYMFQCIRDRTAPYHAREL</sequence>
<comment type="caution">
    <text evidence="2">The sequence shown here is derived from an EMBL/GenBank/DDBJ whole genome shotgun (WGS) entry which is preliminary data.</text>
</comment>
<evidence type="ECO:0000256" key="1">
    <source>
        <dbReference type="SAM" id="SignalP"/>
    </source>
</evidence>